<dbReference type="EMBL" id="JBHMEP010000002">
    <property type="protein sequence ID" value="MFB9135315.1"/>
    <property type="molecule type" value="Genomic_DNA"/>
</dbReference>
<evidence type="ECO:0000256" key="1">
    <source>
        <dbReference type="ARBA" id="ARBA00022679"/>
    </source>
</evidence>
<dbReference type="PROSITE" id="PS00584">
    <property type="entry name" value="PFKB_KINASES_2"/>
    <property type="match status" value="1"/>
</dbReference>
<keyword evidence="2 4" id="KW-0418">Kinase</keyword>
<dbReference type="InterPro" id="IPR011611">
    <property type="entry name" value="PfkB_dom"/>
</dbReference>
<accession>A0ABV5HM65</accession>
<keyword evidence="1" id="KW-0808">Transferase</keyword>
<dbReference type="Gene3D" id="3.40.1190.20">
    <property type="match status" value="1"/>
</dbReference>
<dbReference type="InterPro" id="IPR002173">
    <property type="entry name" value="Carboh/pur_kinase_PfkB_CS"/>
</dbReference>
<reference evidence="4 5" key="1">
    <citation type="submission" date="2024-09" db="EMBL/GenBank/DDBJ databases">
        <authorList>
            <person name="Sun Q."/>
            <person name="Mori K."/>
        </authorList>
    </citation>
    <scope>NUCLEOTIDE SEQUENCE [LARGE SCALE GENOMIC DNA]</scope>
    <source>
        <strain evidence="4 5">CECT 8064</strain>
    </source>
</reference>
<dbReference type="Pfam" id="PF00294">
    <property type="entry name" value="PfkB"/>
    <property type="match status" value="1"/>
</dbReference>
<name>A0ABV5HM65_9VIBR</name>
<comment type="caution">
    <text evidence="4">The sequence shown here is derived from an EMBL/GenBank/DDBJ whole genome shotgun (WGS) entry which is preliminary data.</text>
</comment>
<dbReference type="InterPro" id="IPR036390">
    <property type="entry name" value="WH_DNA-bd_sf"/>
</dbReference>
<protein>
    <submittedName>
        <fullName evidence="4">PfkB family carbohydrate kinase</fullName>
    </submittedName>
</protein>
<dbReference type="PANTHER" id="PTHR10584:SF166">
    <property type="entry name" value="RIBOKINASE"/>
    <property type="match status" value="1"/>
</dbReference>
<dbReference type="SUPFAM" id="SSF53613">
    <property type="entry name" value="Ribokinase-like"/>
    <property type="match status" value="1"/>
</dbReference>
<evidence type="ECO:0000313" key="4">
    <source>
        <dbReference type="EMBL" id="MFB9135315.1"/>
    </source>
</evidence>
<proteinExistence type="predicted"/>
<keyword evidence="5" id="KW-1185">Reference proteome</keyword>
<dbReference type="InterPro" id="IPR029056">
    <property type="entry name" value="Ribokinase-like"/>
</dbReference>
<dbReference type="Proteomes" id="UP001589645">
    <property type="component" value="Unassembled WGS sequence"/>
</dbReference>
<feature type="domain" description="Carbohydrate kinase PfkB" evidence="3">
    <location>
        <begin position="59"/>
        <end position="347"/>
    </location>
</feature>
<dbReference type="PROSITE" id="PS00583">
    <property type="entry name" value="PFKB_KINASES_1"/>
    <property type="match status" value="1"/>
</dbReference>
<sequence>MTPREQEILAVLRQNPMIQQQELADLLAITRSAVAGHIMNLTNKGLIKGKGYILTSQRSAVVIGGANMDLCGKASVPLLNDDSNPGTVNHSPGGVARNIADNLARLGSKVELISSIGCDQWGDQLISACQEAGVGVAHLLRSQHGRTATYLSIHDSNGEMQMALNDMRVLEELNAEQLAKHKSLIDHSDLVVIDANLSEDALGYVFNCLTQARIYVDPVSANKARKLKPYLSQIELLKPNLMEAELLSGIRYRTDADLPRIGDALHALGVKNLVVSLGASGIYASNQQDTLRFMPNTENVNNVTGAGDALMAGLAHADLQTWSWPQSIEFAFACAAMATQSSNTINPRISERAVQRFMETTHVK</sequence>
<dbReference type="RefSeq" id="WP_390192051.1">
    <property type="nucleotide sequence ID" value="NZ_JBHMEP010000002.1"/>
</dbReference>
<dbReference type="Gene3D" id="1.10.10.10">
    <property type="entry name" value="Winged helix-like DNA-binding domain superfamily/Winged helix DNA-binding domain"/>
    <property type="match status" value="1"/>
</dbReference>
<evidence type="ECO:0000313" key="5">
    <source>
        <dbReference type="Proteomes" id="UP001589645"/>
    </source>
</evidence>
<evidence type="ECO:0000259" key="3">
    <source>
        <dbReference type="Pfam" id="PF00294"/>
    </source>
</evidence>
<dbReference type="GO" id="GO:0016301">
    <property type="term" value="F:kinase activity"/>
    <property type="evidence" value="ECO:0007669"/>
    <property type="project" value="UniProtKB-KW"/>
</dbReference>
<dbReference type="CDD" id="cd01941">
    <property type="entry name" value="YeiC_kinase_like"/>
    <property type="match status" value="1"/>
</dbReference>
<organism evidence="4 5">
    <name type="scientific">Vibrio olivae</name>
    <dbReference type="NCBI Taxonomy" id="1243002"/>
    <lineage>
        <taxon>Bacteria</taxon>
        <taxon>Pseudomonadati</taxon>
        <taxon>Pseudomonadota</taxon>
        <taxon>Gammaproteobacteria</taxon>
        <taxon>Vibrionales</taxon>
        <taxon>Vibrionaceae</taxon>
        <taxon>Vibrio</taxon>
    </lineage>
</organism>
<evidence type="ECO:0000256" key="2">
    <source>
        <dbReference type="ARBA" id="ARBA00022777"/>
    </source>
</evidence>
<dbReference type="InterPro" id="IPR036388">
    <property type="entry name" value="WH-like_DNA-bd_sf"/>
</dbReference>
<dbReference type="SUPFAM" id="SSF46785">
    <property type="entry name" value="Winged helix' DNA-binding domain"/>
    <property type="match status" value="1"/>
</dbReference>
<dbReference type="Pfam" id="PF13412">
    <property type="entry name" value="HTH_24"/>
    <property type="match status" value="1"/>
</dbReference>
<dbReference type="PANTHER" id="PTHR10584">
    <property type="entry name" value="SUGAR KINASE"/>
    <property type="match status" value="1"/>
</dbReference>
<gene>
    <name evidence="4" type="ORF">ACFFUV_10110</name>
</gene>